<evidence type="ECO:0000313" key="1">
    <source>
        <dbReference type="EMBL" id="ARF09170.1"/>
    </source>
</evidence>
<organism evidence="1">
    <name type="scientific">Catovirus CTV1</name>
    <dbReference type="NCBI Taxonomy" id="1977631"/>
    <lineage>
        <taxon>Viruses</taxon>
        <taxon>Varidnaviria</taxon>
        <taxon>Bamfordvirae</taxon>
        <taxon>Nucleocytoviricota</taxon>
        <taxon>Megaviricetes</taxon>
        <taxon>Imitervirales</taxon>
        <taxon>Mimiviridae</taxon>
        <taxon>Klosneuvirinae</taxon>
        <taxon>Catovirus</taxon>
    </lineage>
</organism>
<dbReference type="GO" id="GO:0004222">
    <property type="term" value="F:metalloendopeptidase activity"/>
    <property type="evidence" value="ECO:0007669"/>
    <property type="project" value="InterPro"/>
</dbReference>
<proteinExistence type="predicted"/>
<sequence length="641" mass="76701">MSNWSYIINENNILKESRAILKLLKNNYKNIDTNPKNIIINNYIDFNSFYSTIMLADCVNKSRSSNMSKKIFKNFDFNLKKDFNFYNQIKKNYNDTNNFEEKILLQNMLVDYTKNHITFDNDQKMNVISDYIQKCNEDMYRDLYEYSIVHNINTNFICQNIFGDQDSIFKKKYILLKINFDNYDYIVSSVTNTNNRNQIQNDFFSISNKIMKTFSKTLILKHQFAKKMGFNNYGSYLFNKNNEDFLFAENTLKYVIENLSTTLNTILEHICHDLKIERVSEADISFWISNKKKDINFSLNEILGFVIKMLKKYFCINMILMNNNEVWHESVKTFHIYDNDNKLIGYLFLDLLYRNNKVLRPTTLILNDYLEFNNLKKLPCIALLAGYKSYDEKKLSLNDTLFFFKQFGYIVHHVSHRSKVGLNNVDREFYNFMPNFMENIFWNKSSLKLLISDQVMINNITTIHKIEKTVELYFSSIDGLFDLLIHTSEHFVNIYKDMAKDEDNLHIHMNKLYFNLYDNLTCKIKQNFYYENSHINPKILYKIINGDSCINYSTVLNNIITYNLHNLLNKQSDFINFRKNVLEKSDDYFKNLIYKFCDQNSFDVFNVHNFMEYYNDINMKPKITVNIQPKIIREKIKKTDI</sequence>
<dbReference type="PANTHER" id="PTHR11804">
    <property type="entry name" value="PROTEASE M3 THIMET OLIGOPEPTIDASE-RELATED"/>
    <property type="match status" value="1"/>
</dbReference>
<dbReference type="GO" id="GO:0006508">
    <property type="term" value="P:proteolysis"/>
    <property type="evidence" value="ECO:0007669"/>
    <property type="project" value="InterPro"/>
</dbReference>
<dbReference type="InterPro" id="IPR024079">
    <property type="entry name" value="MetalloPept_cat_dom_sf"/>
</dbReference>
<dbReference type="EMBL" id="KY684084">
    <property type="protein sequence ID" value="ARF09170.1"/>
    <property type="molecule type" value="Genomic_DNA"/>
</dbReference>
<dbReference type="InterPro" id="IPR045090">
    <property type="entry name" value="Pept_M3A_M3B"/>
</dbReference>
<name>A0A1V0SBR9_9VIRU</name>
<reference evidence="1" key="1">
    <citation type="journal article" date="2017" name="Science">
        <title>Giant viruses with an expanded complement of translation system components.</title>
        <authorList>
            <person name="Schulz F."/>
            <person name="Yutin N."/>
            <person name="Ivanova N.N."/>
            <person name="Ortega D.R."/>
            <person name="Lee T.K."/>
            <person name="Vierheilig J."/>
            <person name="Daims H."/>
            <person name="Horn M."/>
            <person name="Wagner M."/>
            <person name="Jensen G.J."/>
            <person name="Kyrpides N.C."/>
            <person name="Koonin E.V."/>
            <person name="Woyke T."/>
        </authorList>
    </citation>
    <scope>NUCLEOTIDE SEQUENCE</scope>
    <source>
        <strain evidence="1">CTV1</strain>
    </source>
</reference>
<dbReference type="InterPro" id="IPR024077">
    <property type="entry name" value="Neurolysin/TOP_dom2"/>
</dbReference>
<dbReference type="SUPFAM" id="SSF55486">
    <property type="entry name" value="Metalloproteases ('zincins'), catalytic domain"/>
    <property type="match status" value="1"/>
</dbReference>
<gene>
    <name evidence="1" type="ORF">Catovirus_2_119</name>
</gene>
<dbReference type="Gene3D" id="3.40.390.10">
    <property type="entry name" value="Collagenase (Catalytic Domain)"/>
    <property type="match status" value="1"/>
</dbReference>
<dbReference type="GO" id="GO:0006518">
    <property type="term" value="P:peptide metabolic process"/>
    <property type="evidence" value="ECO:0007669"/>
    <property type="project" value="TreeGrafter"/>
</dbReference>
<dbReference type="PANTHER" id="PTHR11804:SF84">
    <property type="entry name" value="SACCHAROLYSIN"/>
    <property type="match status" value="1"/>
</dbReference>
<accession>A0A1V0SBR9</accession>
<protein>
    <submittedName>
        <fullName evidence="1">Peptidase</fullName>
    </submittedName>
</protein>
<dbReference type="Gene3D" id="1.10.1370.10">
    <property type="entry name" value="Neurolysin, domain 3"/>
    <property type="match status" value="1"/>
</dbReference>